<dbReference type="Gene3D" id="3.40.30.10">
    <property type="entry name" value="Glutaredoxin"/>
    <property type="match status" value="1"/>
</dbReference>
<sequence>MKKYLILTLLFVMPICAYLFFATGVNQFKRLPVITEEVNDLPKGKDFLNKNPSLNGKITVLGFPGAHLFKDKGDAFNLNQKIYNKYREFEDFQLIMVLPYGSEAEAQKVVDELSPISDMSNWNYLFLKPEEIQEFYNSLGLVGKLDSDMATTNVYIIDKDRKLRGRKGSNKVGDYEYKEGYSTISAAELHNDMMDDVKVVLAEYRMALKEYKKINSKKE</sequence>
<dbReference type="EMBL" id="FNYS01000004">
    <property type="protein sequence ID" value="SEI77686.1"/>
    <property type="molecule type" value="Genomic_DNA"/>
</dbReference>
<dbReference type="GeneID" id="82256573"/>
<proteinExistence type="predicted"/>
<name>A0A1H6TEH9_9FLAO</name>
<protein>
    <submittedName>
        <fullName evidence="1">Uncharacterized protein</fullName>
    </submittedName>
</protein>
<evidence type="ECO:0000313" key="1">
    <source>
        <dbReference type="EMBL" id="SEI77686.1"/>
    </source>
</evidence>
<reference evidence="1 2" key="1">
    <citation type="submission" date="2016-10" db="EMBL/GenBank/DDBJ databases">
        <authorList>
            <person name="de Groot N.N."/>
        </authorList>
    </citation>
    <scope>NUCLEOTIDE SEQUENCE [LARGE SCALE GENOMIC DNA]</scope>
    <source>
        <strain evidence="1 2">DSM 23048</strain>
    </source>
</reference>
<dbReference type="RefSeq" id="WP_244154479.1">
    <property type="nucleotide sequence ID" value="NZ_FNYS01000004.1"/>
</dbReference>
<accession>A0A1H6TEH9</accession>
<dbReference type="Proteomes" id="UP000183077">
    <property type="component" value="Unassembled WGS sequence"/>
</dbReference>
<gene>
    <name evidence="1" type="ORF">SAMN04488018_104167</name>
</gene>
<dbReference type="AlphaFoldDB" id="A0A1H6TEH9"/>
<evidence type="ECO:0000313" key="2">
    <source>
        <dbReference type="Proteomes" id="UP000183077"/>
    </source>
</evidence>
<organism evidence="1 2">
    <name type="scientific">Myroides marinus</name>
    <dbReference type="NCBI Taxonomy" id="703342"/>
    <lineage>
        <taxon>Bacteria</taxon>
        <taxon>Pseudomonadati</taxon>
        <taxon>Bacteroidota</taxon>
        <taxon>Flavobacteriia</taxon>
        <taxon>Flavobacteriales</taxon>
        <taxon>Flavobacteriaceae</taxon>
        <taxon>Myroides</taxon>
    </lineage>
</organism>